<reference evidence="1 2" key="1">
    <citation type="journal article" date="2013" name="Genome Announc.">
        <title>Draft Genome Sequence of 'Candidatus Halobonum tyrrellensis' Strain G22, Isolated from the Hypersaline Waters of Lake Tyrrell, Australia.</title>
        <authorList>
            <person name="Ugalde J.A."/>
            <person name="Narasingarao P."/>
            <person name="Kuo S."/>
            <person name="Podell S."/>
            <person name="Allen E.E."/>
        </authorList>
    </citation>
    <scope>NUCLEOTIDE SEQUENCE [LARGE SCALE GENOMIC DNA]</scope>
    <source>
        <strain evidence="1 2">G22</strain>
    </source>
</reference>
<dbReference type="Proteomes" id="UP000017840">
    <property type="component" value="Unassembled WGS sequence"/>
</dbReference>
<dbReference type="InterPro" id="IPR011050">
    <property type="entry name" value="Pectin_lyase_fold/virulence"/>
</dbReference>
<protein>
    <submittedName>
        <fullName evidence="1">Periplasmic copper-binding protein</fullName>
    </submittedName>
</protein>
<sequence>MALNTNPTDGRGVLAVAVTALLVASTVAAGASLAAVGTVSAETTQVNSCTVLDSAGAYELTGDLSSSDPDAPACIRITASDVTLDGNGHTVESGSSTVVAGGADSLTNVTVRDLRAVVTYDNTDPNVAFDVSDGSLLNVTAYGPGGGLNSAYVTVDGDDNVVGNSSIGTLVVTGDDNRVVDSRTGGTEYLALSVDGDGNLVENVTSDGWPAVRVSGVGNRVVDGSFTAPNFGGSYGVVEIVDARDTLFANNTVESDQPSFPSVYLDGTTNTTLRGNAIEGEVFDTTTYQVDFVAGDPIENLSTDRLYAGEDRLMRFAFGSAEEGITEKDTAWPNESIRSAVDYGHITEHDDGTASVTFTVADGENVTLSLVTYSMPGEEFSMGTVDQQELLDATTETYGPGEHTITVSLPDDADGSESDE</sequence>
<comment type="caution">
    <text evidence="1">The sequence shown here is derived from an EMBL/GenBank/DDBJ whole genome shotgun (WGS) entry which is preliminary data.</text>
</comment>
<evidence type="ECO:0000313" key="1">
    <source>
        <dbReference type="EMBL" id="ESP89457.1"/>
    </source>
</evidence>
<accession>V4J210</accession>
<dbReference type="eggNOG" id="arCOG02498">
    <property type="taxonomic scope" value="Archaea"/>
</dbReference>
<dbReference type="OrthoDB" id="36243at2157"/>
<name>V4J210_9EURY</name>
<keyword evidence="2" id="KW-1185">Reference proteome</keyword>
<dbReference type="RefSeq" id="WP_023393357.1">
    <property type="nucleotide sequence ID" value="NZ_ASGZ01000010.1"/>
</dbReference>
<proteinExistence type="predicted"/>
<gene>
    <name evidence="1" type="ORF">K933_03830</name>
</gene>
<organism evidence="1 2">
    <name type="scientific">Candidatus Halobonum tyrrellensis G22</name>
    <dbReference type="NCBI Taxonomy" id="1324957"/>
    <lineage>
        <taxon>Archaea</taxon>
        <taxon>Methanobacteriati</taxon>
        <taxon>Methanobacteriota</taxon>
        <taxon>Stenosarchaea group</taxon>
        <taxon>Halobacteria</taxon>
        <taxon>Halobacteriales</taxon>
        <taxon>Haloferacaceae</taxon>
        <taxon>Candidatus Halobonum</taxon>
    </lineage>
</organism>
<dbReference type="AlphaFoldDB" id="V4J210"/>
<dbReference type="EMBL" id="ASGZ01000010">
    <property type="protein sequence ID" value="ESP89457.1"/>
    <property type="molecule type" value="Genomic_DNA"/>
</dbReference>
<dbReference type="SUPFAM" id="SSF51126">
    <property type="entry name" value="Pectin lyase-like"/>
    <property type="match status" value="1"/>
</dbReference>
<evidence type="ECO:0000313" key="2">
    <source>
        <dbReference type="Proteomes" id="UP000017840"/>
    </source>
</evidence>